<keyword evidence="1" id="KW-0472">Membrane</keyword>
<dbReference type="EMBL" id="MG450654">
    <property type="protein sequence ID" value="ATW62728.1"/>
    <property type="molecule type" value="Genomic_DNA"/>
</dbReference>
<keyword evidence="1" id="KW-1133">Transmembrane helix</keyword>
<sequence length="148" mass="15901">MAKFRATCWLGQEGGQQTIEVNATNAGYAEKMMRSVYGAKSVGNLVEVKPERGDSPSSGFGPIIILLVALVAAFPPWVLMVIGGAAGTWIAEKVCRVSIEEAMDNDMVSRFWIIFLIALIGGGIGFVKGTDLQREVNSPVPTIERKAN</sequence>
<proteinExistence type="predicted"/>
<protein>
    <submittedName>
        <fullName evidence="2">Uncharacterized protein</fullName>
    </submittedName>
</protein>
<reference evidence="2 3" key="1">
    <citation type="journal article" date="2018" name="Environ. Microbiol.">
        <title>Novel phage-host interactions and evolution as revealed by a cyanomyovirus isolated from an estuarine environment.</title>
        <authorList>
            <person name="Xu Y."/>
            <person name="Zhang R."/>
            <person name="Wang N."/>
            <person name="Cai L."/>
            <person name="Tong Y."/>
            <person name="Sun Q."/>
            <person name="Chen F."/>
            <person name="Jiao N."/>
        </authorList>
    </citation>
    <scope>NUCLEOTIDE SEQUENCE [LARGE SCALE GENOMIC DNA]</scope>
</reference>
<keyword evidence="3" id="KW-1185">Reference proteome</keyword>
<dbReference type="Proteomes" id="UP000274731">
    <property type="component" value="Segment"/>
</dbReference>
<feature type="transmembrane region" description="Helical" evidence="1">
    <location>
        <begin position="63"/>
        <end position="90"/>
    </location>
</feature>
<gene>
    <name evidence="2" type="ORF">SCBWM1_gp44</name>
</gene>
<organism evidence="2 3">
    <name type="scientific">Synechococcus phage S-CBWM1</name>
    <dbReference type="NCBI Taxonomy" id="2053653"/>
    <lineage>
        <taxon>Viruses</taxon>
        <taxon>Duplodnaviria</taxon>
        <taxon>Heunggongvirae</taxon>
        <taxon>Uroviricota</taxon>
        <taxon>Caudoviricetes</taxon>
        <taxon>Aokuangvirus</taxon>
        <taxon>Aokuangvirus SCBWM1</taxon>
    </lineage>
</organism>
<evidence type="ECO:0000313" key="2">
    <source>
        <dbReference type="EMBL" id="ATW62728.1"/>
    </source>
</evidence>
<evidence type="ECO:0000256" key="1">
    <source>
        <dbReference type="SAM" id="Phobius"/>
    </source>
</evidence>
<feature type="transmembrane region" description="Helical" evidence="1">
    <location>
        <begin position="111"/>
        <end position="129"/>
    </location>
</feature>
<name>A0A3G1L3H6_9CAUD</name>
<accession>A0A3G1L3H6</accession>
<keyword evidence="1" id="KW-0812">Transmembrane</keyword>
<evidence type="ECO:0000313" key="3">
    <source>
        <dbReference type="Proteomes" id="UP000274731"/>
    </source>
</evidence>